<evidence type="ECO:0000256" key="10">
    <source>
        <dbReference type="ARBA" id="ARBA00022723"/>
    </source>
</evidence>
<evidence type="ECO:0000313" key="19">
    <source>
        <dbReference type="Proteomes" id="UP000176700"/>
    </source>
</evidence>
<dbReference type="CDD" id="cd07182">
    <property type="entry name" value="RNase_HII_bacteria_HII_like"/>
    <property type="match status" value="1"/>
</dbReference>
<dbReference type="GO" id="GO:0030145">
    <property type="term" value="F:manganese ion binding"/>
    <property type="evidence" value="ECO:0007669"/>
    <property type="project" value="UniProtKB-UniRule"/>
</dbReference>
<sequence length="191" mass="21534">MEQRLIVGIDEAGRGPLAGPLVVAAVSGFNKKTLKGIKDSKKLSPKKRQEWYKTLKESGTCRFTSVSASYIDRYGIARSVRTAVARLLQRYPKKPTFVLLDGSMDAPVQYRQRTIIRGDQTVPLISAASIVAKVVRDRKMGRLHFKYPLYHLHIHKGYGTKKHIHAIRKHGLSAVHRRSFCTGISFNHLLT</sequence>
<evidence type="ECO:0000259" key="17">
    <source>
        <dbReference type="PROSITE" id="PS51975"/>
    </source>
</evidence>
<dbReference type="GO" id="GO:0032299">
    <property type="term" value="C:ribonuclease H2 complex"/>
    <property type="evidence" value="ECO:0007669"/>
    <property type="project" value="TreeGrafter"/>
</dbReference>
<evidence type="ECO:0000256" key="12">
    <source>
        <dbReference type="ARBA" id="ARBA00022801"/>
    </source>
</evidence>
<comment type="cofactor">
    <cofactor evidence="14 15">
        <name>Mn(2+)</name>
        <dbReference type="ChEBI" id="CHEBI:29035"/>
    </cofactor>
    <cofactor evidence="14 15">
        <name>Mg(2+)</name>
        <dbReference type="ChEBI" id="CHEBI:18420"/>
    </cofactor>
    <text evidence="14 15">Manganese or magnesium. Binds 1 divalent metal ion per monomer in the absence of substrate. May bind a second metal ion after substrate binding.</text>
</comment>
<keyword evidence="12 14" id="KW-0378">Hydrolase</keyword>
<dbReference type="InterPro" id="IPR001352">
    <property type="entry name" value="RNase_HII/HIII"/>
</dbReference>
<evidence type="ECO:0000256" key="5">
    <source>
        <dbReference type="ARBA" id="ARBA00007383"/>
    </source>
</evidence>
<evidence type="ECO:0000256" key="13">
    <source>
        <dbReference type="ARBA" id="ARBA00023211"/>
    </source>
</evidence>
<evidence type="ECO:0000256" key="11">
    <source>
        <dbReference type="ARBA" id="ARBA00022759"/>
    </source>
</evidence>
<reference evidence="18 19" key="1">
    <citation type="journal article" date="2016" name="Nat. Commun.">
        <title>Thousands of microbial genomes shed light on interconnected biogeochemical processes in an aquifer system.</title>
        <authorList>
            <person name="Anantharaman K."/>
            <person name="Brown C.T."/>
            <person name="Hug L.A."/>
            <person name="Sharon I."/>
            <person name="Castelle C.J."/>
            <person name="Probst A.J."/>
            <person name="Thomas B.C."/>
            <person name="Singh A."/>
            <person name="Wilkins M.J."/>
            <person name="Karaoz U."/>
            <person name="Brodie E.L."/>
            <person name="Williams K.H."/>
            <person name="Hubbard S.S."/>
            <person name="Banfield J.F."/>
        </authorList>
    </citation>
    <scope>NUCLEOTIDE SEQUENCE [LARGE SCALE GENOMIC DNA]</scope>
</reference>
<dbReference type="HAMAP" id="MF_00052_B">
    <property type="entry name" value="RNase_HII_B"/>
    <property type="match status" value="1"/>
</dbReference>
<comment type="catalytic activity">
    <reaction evidence="1 14 15 16">
        <text>Endonucleolytic cleavage to 5'-phosphomonoester.</text>
        <dbReference type="EC" id="3.1.26.4"/>
    </reaction>
</comment>
<accession>A0A1G2FZN9</accession>
<dbReference type="GO" id="GO:0006298">
    <property type="term" value="P:mismatch repair"/>
    <property type="evidence" value="ECO:0007669"/>
    <property type="project" value="TreeGrafter"/>
</dbReference>
<dbReference type="GO" id="GO:0005737">
    <property type="term" value="C:cytoplasm"/>
    <property type="evidence" value="ECO:0007669"/>
    <property type="project" value="UniProtKB-SubCell"/>
</dbReference>
<dbReference type="SUPFAM" id="SSF53098">
    <property type="entry name" value="Ribonuclease H-like"/>
    <property type="match status" value="1"/>
</dbReference>
<comment type="caution">
    <text evidence="18">The sequence shown here is derived from an EMBL/GenBank/DDBJ whole genome shotgun (WGS) entry which is preliminary data.</text>
</comment>
<proteinExistence type="inferred from homology"/>
<dbReference type="Pfam" id="PF01351">
    <property type="entry name" value="RNase_HII"/>
    <property type="match status" value="1"/>
</dbReference>
<dbReference type="EC" id="3.1.26.4" evidence="6 14"/>
<evidence type="ECO:0000256" key="8">
    <source>
        <dbReference type="ARBA" id="ARBA00022490"/>
    </source>
</evidence>
<feature type="binding site" evidence="14 15">
    <location>
        <position position="11"/>
    </location>
    <ligand>
        <name>a divalent metal cation</name>
        <dbReference type="ChEBI" id="CHEBI:60240"/>
    </ligand>
</feature>
<evidence type="ECO:0000256" key="16">
    <source>
        <dbReference type="RuleBase" id="RU003515"/>
    </source>
</evidence>
<keyword evidence="10 14" id="KW-0479">Metal-binding</keyword>
<evidence type="ECO:0000256" key="4">
    <source>
        <dbReference type="ARBA" id="ARBA00004496"/>
    </source>
</evidence>
<dbReference type="NCBIfam" id="NF000595">
    <property type="entry name" value="PRK00015.1-3"/>
    <property type="match status" value="1"/>
</dbReference>
<dbReference type="InterPro" id="IPR022898">
    <property type="entry name" value="RNase_HII"/>
</dbReference>
<dbReference type="InterPro" id="IPR036397">
    <property type="entry name" value="RNaseH_sf"/>
</dbReference>
<evidence type="ECO:0000256" key="9">
    <source>
        <dbReference type="ARBA" id="ARBA00022722"/>
    </source>
</evidence>
<comment type="function">
    <text evidence="3 14 16">Endonuclease that specifically degrades the RNA of RNA-DNA hybrids.</text>
</comment>
<dbReference type="InterPro" id="IPR012337">
    <property type="entry name" value="RNaseH-like_sf"/>
</dbReference>
<dbReference type="GO" id="GO:0003723">
    <property type="term" value="F:RNA binding"/>
    <property type="evidence" value="ECO:0007669"/>
    <property type="project" value="UniProtKB-UniRule"/>
</dbReference>
<keyword evidence="9 14" id="KW-0540">Nuclease</keyword>
<evidence type="ECO:0000256" key="15">
    <source>
        <dbReference type="PROSITE-ProRule" id="PRU01319"/>
    </source>
</evidence>
<dbReference type="InterPro" id="IPR024567">
    <property type="entry name" value="RNase_HII/HIII_dom"/>
</dbReference>
<evidence type="ECO:0000256" key="7">
    <source>
        <dbReference type="ARBA" id="ARBA00019179"/>
    </source>
</evidence>
<dbReference type="PANTHER" id="PTHR10954">
    <property type="entry name" value="RIBONUCLEASE H2 SUBUNIT A"/>
    <property type="match status" value="1"/>
</dbReference>
<evidence type="ECO:0000256" key="3">
    <source>
        <dbReference type="ARBA" id="ARBA00004065"/>
    </source>
</evidence>
<comment type="subcellular location">
    <subcellularLocation>
        <location evidence="4 14">Cytoplasm</location>
    </subcellularLocation>
</comment>
<comment type="cofactor">
    <cofactor evidence="2">
        <name>Mg(2+)</name>
        <dbReference type="ChEBI" id="CHEBI:18420"/>
    </cofactor>
</comment>
<feature type="domain" description="RNase H type-2" evidence="17">
    <location>
        <begin position="4"/>
        <end position="191"/>
    </location>
</feature>
<evidence type="ECO:0000313" key="18">
    <source>
        <dbReference type="EMBL" id="OGZ43554.1"/>
    </source>
</evidence>
<feature type="binding site" evidence="14 15">
    <location>
        <position position="101"/>
    </location>
    <ligand>
        <name>a divalent metal cation</name>
        <dbReference type="ChEBI" id="CHEBI:60240"/>
    </ligand>
</feature>
<evidence type="ECO:0000256" key="2">
    <source>
        <dbReference type="ARBA" id="ARBA00001946"/>
    </source>
</evidence>
<keyword evidence="8 14" id="KW-0963">Cytoplasm</keyword>
<evidence type="ECO:0000256" key="14">
    <source>
        <dbReference type="HAMAP-Rule" id="MF_00052"/>
    </source>
</evidence>
<feature type="binding site" evidence="14 15">
    <location>
        <position position="10"/>
    </location>
    <ligand>
        <name>a divalent metal cation</name>
        <dbReference type="ChEBI" id="CHEBI:60240"/>
    </ligand>
</feature>
<dbReference type="PANTHER" id="PTHR10954:SF18">
    <property type="entry name" value="RIBONUCLEASE HII"/>
    <property type="match status" value="1"/>
</dbReference>
<keyword evidence="11 14" id="KW-0255">Endonuclease</keyword>
<organism evidence="18 19">
    <name type="scientific">Candidatus Ryanbacteria bacterium RIFCSPHIGHO2_01_45_13</name>
    <dbReference type="NCBI Taxonomy" id="1802112"/>
    <lineage>
        <taxon>Bacteria</taxon>
        <taxon>Candidatus Ryaniibacteriota</taxon>
    </lineage>
</organism>
<evidence type="ECO:0000256" key="6">
    <source>
        <dbReference type="ARBA" id="ARBA00012180"/>
    </source>
</evidence>
<evidence type="ECO:0000256" key="1">
    <source>
        <dbReference type="ARBA" id="ARBA00000077"/>
    </source>
</evidence>
<dbReference type="GO" id="GO:0004523">
    <property type="term" value="F:RNA-DNA hybrid ribonuclease activity"/>
    <property type="evidence" value="ECO:0007669"/>
    <property type="project" value="UniProtKB-UniRule"/>
</dbReference>
<comment type="similarity">
    <text evidence="5 14 16">Belongs to the RNase HII family.</text>
</comment>
<gene>
    <name evidence="14" type="primary">rnhB</name>
    <name evidence="18" type="ORF">A2W41_04220</name>
</gene>
<dbReference type="EMBL" id="MHNI01000005">
    <property type="protein sequence ID" value="OGZ43554.1"/>
    <property type="molecule type" value="Genomic_DNA"/>
</dbReference>
<dbReference type="PROSITE" id="PS51975">
    <property type="entry name" value="RNASE_H_2"/>
    <property type="match status" value="1"/>
</dbReference>
<dbReference type="Proteomes" id="UP000176700">
    <property type="component" value="Unassembled WGS sequence"/>
</dbReference>
<dbReference type="AlphaFoldDB" id="A0A1G2FZN9"/>
<dbReference type="Gene3D" id="3.30.420.10">
    <property type="entry name" value="Ribonuclease H-like superfamily/Ribonuclease H"/>
    <property type="match status" value="1"/>
</dbReference>
<dbReference type="GO" id="GO:0043137">
    <property type="term" value="P:DNA replication, removal of RNA primer"/>
    <property type="evidence" value="ECO:0007669"/>
    <property type="project" value="TreeGrafter"/>
</dbReference>
<keyword evidence="13 14" id="KW-0464">Manganese</keyword>
<name>A0A1G2FZN9_9BACT</name>
<protein>
    <recommendedName>
        <fullName evidence="7 14">Ribonuclease HII</fullName>
        <shortName evidence="14">RNase HII</shortName>
        <ecNumber evidence="6 14">3.1.26.4</ecNumber>
    </recommendedName>
</protein>